<dbReference type="OrthoDB" id="5962at2759"/>
<feature type="coiled-coil region" evidence="4">
    <location>
        <begin position="77"/>
        <end position="104"/>
    </location>
</feature>
<name>A0A1Y3B5Q9_EURMA</name>
<sequence length="296" mass="34647">MDSPDLISLFEYFDQKISNACTKLALLDVYSRNDRNECIEMNVNIGTIQVLLREIDQCLYEAENEFQIQSKRCVNLLQLLSDHVDHIETNLNEIQMENNKLITRNVTYTNMDTKKIRKNDKKSNIAMNDKKNGHLMRKPMSSSKSTTTASTVKSNNREDEMKTKSSTNLPFPMMEHLNDSEFNSIPKYMLSRLTLSTLNESIDAFNHSIMCKYMFIRKFDIQSTKETDYKRYQQYKAQENVDTKGIYFVTINDIKELTTMKNDSTLRKVLICLRHCKRIKEIRGGQQPKLIRYGLI</sequence>
<dbReference type="InterPro" id="IPR042031">
    <property type="entry name" value="SKA1_MBD_sf"/>
</dbReference>
<dbReference type="GO" id="GO:0007059">
    <property type="term" value="P:chromosome segregation"/>
    <property type="evidence" value="ECO:0007669"/>
    <property type="project" value="InterPro"/>
</dbReference>
<reference evidence="6 7" key="1">
    <citation type="submission" date="2017-03" db="EMBL/GenBank/DDBJ databases">
        <title>Genome Survey of Euroglyphus maynei.</title>
        <authorList>
            <person name="Arlian L.G."/>
            <person name="Morgan M.S."/>
            <person name="Rider S.D."/>
        </authorList>
    </citation>
    <scope>NUCLEOTIDE SEQUENCE [LARGE SCALE GENOMIC DNA]</scope>
    <source>
        <strain evidence="6">Arlian Lab</strain>
        <tissue evidence="6">Whole body</tissue>
    </source>
</reference>
<keyword evidence="7" id="KW-1185">Reference proteome</keyword>
<dbReference type="AlphaFoldDB" id="A0A1Y3B5Q9"/>
<accession>A0A1Y3B5Q9</accession>
<proteinExistence type="inferred from homology"/>
<gene>
    <name evidence="6" type="ORF">BLA29_004691</name>
</gene>
<evidence type="ECO:0000256" key="5">
    <source>
        <dbReference type="SAM" id="MobiDB-lite"/>
    </source>
</evidence>
<organism evidence="6 7">
    <name type="scientific">Euroglyphus maynei</name>
    <name type="common">Mayne's house dust mite</name>
    <dbReference type="NCBI Taxonomy" id="6958"/>
    <lineage>
        <taxon>Eukaryota</taxon>
        <taxon>Metazoa</taxon>
        <taxon>Ecdysozoa</taxon>
        <taxon>Arthropoda</taxon>
        <taxon>Chelicerata</taxon>
        <taxon>Arachnida</taxon>
        <taxon>Acari</taxon>
        <taxon>Acariformes</taxon>
        <taxon>Sarcoptiformes</taxon>
        <taxon>Astigmata</taxon>
        <taxon>Psoroptidia</taxon>
        <taxon>Analgoidea</taxon>
        <taxon>Pyroglyphidae</taxon>
        <taxon>Pyroglyphinae</taxon>
        <taxon>Euroglyphus</taxon>
    </lineage>
</organism>
<feature type="compositionally biased region" description="Low complexity" evidence="5">
    <location>
        <begin position="141"/>
        <end position="154"/>
    </location>
</feature>
<comment type="similarity">
    <text evidence="1">Belongs to the SKA1 family.</text>
</comment>
<evidence type="ECO:0000256" key="3">
    <source>
        <dbReference type="ARBA" id="ARBA00047202"/>
    </source>
</evidence>
<dbReference type="Gene3D" id="1.10.10.1890">
    <property type="entry name" value="Ska1 microtubule binding domain-like"/>
    <property type="match status" value="1"/>
</dbReference>
<dbReference type="PANTHER" id="PTHR28573:SF1">
    <property type="entry name" value="SPINDLE AND KINETOCHORE-ASSOCIATED PROTEIN 1"/>
    <property type="match status" value="1"/>
</dbReference>
<feature type="region of interest" description="Disordered" evidence="5">
    <location>
        <begin position="133"/>
        <end position="172"/>
    </location>
</feature>
<dbReference type="GO" id="GO:0072686">
    <property type="term" value="C:mitotic spindle"/>
    <property type="evidence" value="ECO:0007669"/>
    <property type="project" value="TreeGrafter"/>
</dbReference>
<evidence type="ECO:0000313" key="6">
    <source>
        <dbReference type="EMBL" id="OTF75233.1"/>
    </source>
</evidence>
<dbReference type="Proteomes" id="UP000194236">
    <property type="component" value="Unassembled WGS sequence"/>
</dbReference>
<dbReference type="GO" id="GO:0000278">
    <property type="term" value="P:mitotic cell cycle"/>
    <property type="evidence" value="ECO:0007669"/>
    <property type="project" value="TreeGrafter"/>
</dbReference>
<protein>
    <recommendedName>
        <fullName evidence="2">SKA complex subunit 1</fullName>
    </recommendedName>
    <alternativeName>
        <fullName evidence="3">Spindle and kinetochore-associated protein 1</fullName>
    </alternativeName>
</protein>
<dbReference type="Pfam" id="PF07160">
    <property type="entry name" value="SKA1"/>
    <property type="match status" value="1"/>
</dbReference>
<keyword evidence="4" id="KW-0175">Coiled coil</keyword>
<dbReference type="GO" id="GO:0031110">
    <property type="term" value="P:regulation of microtubule polymerization or depolymerization"/>
    <property type="evidence" value="ECO:0007669"/>
    <property type="project" value="TreeGrafter"/>
</dbReference>
<dbReference type="GO" id="GO:0000940">
    <property type="term" value="C:outer kinetochore"/>
    <property type="evidence" value="ECO:0007669"/>
    <property type="project" value="TreeGrafter"/>
</dbReference>
<dbReference type="GO" id="GO:0005876">
    <property type="term" value="C:spindle microtubule"/>
    <property type="evidence" value="ECO:0007669"/>
    <property type="project" value="TreeGrafter"/>
</dbReference>
<evidence type="ECO:0000256" key="4">
    <source>
        <dbReference type="SAM" id="Coils"/>
    </source>
</evidence>
<evidence type="ECO:0000313" key="7">
    <source>
        <dbReference type="Proteomes" id="UP000194236"/>
    </source>
</evidence>
<comment type="caution">
    <text evidence="6">The sequence shown here is derived from an EMBL/GenBank/DDBJ whole genome shotgun (WGS) entry which is preliminary data.</text>
</comment>
<evidence type="ECO:0000256" key="2">
    <source>
        <dbReference type="ARBA" id="ARBA00047182"/>
    </source>
</evidence>
<dbReference type="EMBL" id="MUJZ01042950">
    <property type="protein sequence ID" value="OTF75233.1"/>
    <property type="molecule type" value="Genomic_DNA"/>
</dbReference>
<evidence type="ECO:0000256" key="1">
    <source>
        <dbReference type="ARBA" id="ARBA00006836"/>
    </source>
</evidence>
<dbReference type="PANTHER" id="PTHR28573">
    <property type="entry name" value="SPINDLE AND KINETOCHORE-ASSOCIATED PROTEIN 1"/>
    <property type="match status" value="1"/>
</dbReference>
<dbReference type="GO" id="GO:0051301">
    <property type="term" value="P:cell division"/>
    <property type="evidence" value="ECO:0007669"/>
    <property type="project" value="InterPro"/>
</dbReference>
<dbReference type="InterPro" id="IPR009829">
    <property type="entry name" value="SKA1"/>
</dbReference>
<dbReference type="GO" id="GO:0008017">
    <property type="term" value="F:microtubule binding"/>
    <property type="evidence" value="ECO:0007669"/>
    <property type="project" value="InterPro"/>
</dbReference>